<sequence>MAVRRAFWVVVIILIASLAAAYYTPQSVVYQRLAVLIGLVLVVCWLWAVFSIRRVTIRRVARVFRMQLGQLFEERFEITNQSHWARIWFELKDASELPGNSGSRVLSMIGPGRSRSYIARTLLTHRGAFDLGPTIVSSGDPFGLFLYRTTFQSTKKLEVLPYFVELNHFYTPVGLLAGGQALRKKTVEVTPYAAGIREYAPGDSLNRIHWKSTARRDQLMVKEFEQDPQADIWIFLDGLKTIHSGTLTATKDENDPFWLWNARHHVTIPPHTFEYAVSAAASIAAYFIQQGRSVGFAAAGHAFAVLQASRGERQLSKILEMLAFIDCEGQLPLEALVQSQASQLMRGSSVILITTKASSSILLAIEELQRRGTRPIVVLVDSATFGGSAPAQDPALELASRGVPMKLIKLGDDLKAALEQTVR</sequence>
<keyword evidence="1" id="KW-0812">Transmembrane</keyword>
<dbReference type="OrthoDB" id="140416at2"/>
<dbReference type="AlphaFoldDB" id="A0A0S7BGK9"/>
<evidence type="ECO:0000313" key="4">
    <source>
        <dbReference type="Proteomes" id="UP000055060"/>
    </source>
</evidence>
<dbReference type="PANTHER" id="PTHR34351">
    <property type="entry name" value="SLR1927 PROTEIN-RELATED"/>
    <property type="match status" value="1"/>
</dbReference>
<dbReference type="STRING" id="360412.LARV_02508"/>
<keyword evidence="1" id="KW-0472">Membrane</keyword>
<accession>A0A0S7BGK9</accession>
<dbReference type="PANTHER" id="PTHR34351:SF2">
    <property type="entry name" value="DUF58 DOMAIN-CONTAINING PROTEIN"/>
    <property type="match status" value="1"/>
</dbReference>
<organism evidence="3">
    <name type="scientific">Longilinea arvoryzae</name>
    <dbReference type="NCBI Taxonomy" id="360412"/>
    <lineage>
        <taxon>Bacteria</taxon>
        <taxon>Bacillati</taxon>
        <taxon>Chloroflexota</taxon>
        <taxon>Anaerolineae</taxon>
        <taxon>Anaerolineales</taxon>
        <taxon>Anaerolineaceae</taxon>
        <taxon>Longilinea</taxon>
    </lineage>
</organism>
<keyword evidence="4" id="KW-1185">Reference proteome</keyword>
<feature type="transmembrane region" description="Helical" evidence="1">
    <location>
        <begin position="31"/>
        <end position="52"/>
    </location>
</feature>
<evidence type="ECO:0000259" key="2">
    <source>
        <dbReference type="Pfam" id="PF01882"/>
    </source>
</evidence>
<keyword evidence="1" id="KW-1133">Transmembrane helix</keyword>
<dbReference type="RefSeq" id="WP_075073967.1">
    <property type="nucleotide sequence ID" value="NZ_DF967972.1"/>
</dbReference>
<dbReference type="InterPro" id="IPR002881">
    <property type="entry name" value="DUF58"/>
</dbReference>
<dbReference type="Pfam" id="PF01882">
    <property type="entry name" value="DUF58"/>
    <property type="match status" value="1"/>
</dbReference>
<dbReference type="Proteomes" id="UP000055060">
    <property type="component" value="Unassembled WGS sequence"/>
</dbReference>
<proteinExistence type="predicted"/>
<protein>
    <submittedName>
        <fullName evidence="3">Uncharacterized conserved protein</fullName>
    </submittedName>
</protein>
<name>A0A0S7BGK9_9CHLR</name>
<evidence type="ECO:0000313" key="3">
    <source>
        <dbReference type="EMBL" id="GAP14733.1"/>
    </source>
</evidence>
<evidence type="ECO:0000256" key="1">
    <source>
        <dbReference type="SAM" id="Phobius"/>
    </source>
</evidence>
<feature type="domain" description="DUF58" evidence="2">
    <location>
        <begin position="196"/>
        <end position="253"/>
    </location>
</feature>
<gene>
    <name evidence="3" type="ORF">LARV_02508</name>
</gene>
<reference evidence="3" key="1">
    <citation type="submission" date="2015-07" db="EMBL/GenBank/DDBJ databases">
        <title>Draft Genome Sequences of Anaerolinea thermolimosa IMO-1, Bellilinea caldifistulae GOMI-1, Leptolinea tardivitalis YMTK-2, Levilinea saccharolytica KIBI-1,Longilinea arvoryzae KOME-1, Previously Described as Members of the Anaerolineaceae (Chloroflexi).</title>
        <authorList>
            <person name="Sekiguchi Y."/>
            <person name="Ohashi A."/>
            <person name="Matsuura N."/>
            <person name="Tourlousse M.D."/>
        </authorList>
    </citation>
    <scope>NUCLEOTIDE SEQUENCE [LARGE SCALE GENOMIC DNA]</scope>
    <source>
        <strain evidence="3">KOME-1</strain>
    </source>
</reference>
<dbReference type="EMBL" id="DF967972">
    <property type="protein sequence ID" value="GAP14733.1"/>
    <property type="molecule type" value="Genomic_DNA"/>
</dbReference>